<feature type="region of interest" description="Disordered" evidence="1">
    <location>
        <begin position="30"/>
        <end position="69"/>
    </location>
</feature>
<dbReference type="Gene3D" id="1.10.8.10">
    <property type="entry name" value="DNA helicase RuvA subunit, C-terminal domain"/>
    <property type="match status" value="1"/>
</dbReference>
<protein>
    <recommendedName>
        <fullName evidence="3">CUE domain-containing protein</fullName>
    </recommendedName>
</protein>
<evidence type="ECO:0000256" key="1">
    <source>
        <dbReference type="SAM" id="MobiDB-lite"/>
    </source>
</evidence>
<dbReference type="GO" id="GO:0043130">
    <property type="term" value="F:ubiquitin binding"/>
    <property type="evidence" value="ECO:0007669"/>
    <property type="project" value="InterPro"/>
</dbReference>
<evidence type="ECO:0000259" key="3">
    <source>
        <dbReference type="PROSITE" id="PS51140"/>
    </source>
</evidence>
<dbReference type="RefSeq" id="XP_041404990.1">
    <property type="nucleotide sequence ID" value="XM_041549056.1"/>
</dbReference>
<accession>A0A8H2VCV1</accession>
<evidence type="ECO:0000256" key="2">
    <source>
        <dbReference type="SAM" id="SignalP"/>
    </source>
</evidence>
<feature type="chain" id="PRO_5034461907" description="CUE domain-containing protein" evidence="2">
    <location>
        <begin position="22"/>
        <end position="159"/>
    </location>
</feature>
<reference evidence="4 5" key="1">
    <citation type="submission" date="2020-05" db="EMBL/GenBank/DDBJ databases">
        <authorList>
            <person name="Casaregola S."/>
            <person name="Devillers H."/>
            <person name="Grondin C."/>
        </authorList>
    </citation>
    <scope>NUCLEOTIDE SEQUENCE [LARGE SCALE GENOMIC DNA]</scope>
    <source>
        <strain evidence="4 5">CLIB 1767</strain>
    </source>
</reference>
<name>A0A8H2VCV1_9SACH</name>
<keyword evidence="5" id="KW-1185">Reference proteome</keyword>
<sequence>MDSSTLCFLLLALLGFVYVKRQNSINRKIHENPSKLDAGKGSSTETSDDLDDETMDQSMDGTGEDDPILNAVRTAKRNVTPDMIEIVQTMAPSLHVDQIRYSLEKTGTIEGTIEAYLAGQKLPFPPEKHTEKSEIVNEQKTEQNEDYSISDEEDIELEE</sequence>
<dbReference type="OrthoDB" id="3824970at2759"/>
<feature type="compositionally biased region" description="Basic and acidic residues" evidence="1">
    <location>
        <begin position="126"/>
        <end position="143"/>
    </location>
</feature>
<feature type="signal peptide" evidence="2">
    <location>
        <begin position="1"/>
        <end position="21"/>
    </location>
</feature>
<dbReference type="InterPro" id="IPR003892">
    <property type="entry name" value="CUE"/>
</dbReference>
<feature type="region of interest" description="Disordered" evidence="1">
    <location>
        <begin position="122"/>
        <end position="159"/>
    </location>
</feature>
<feature type="compositionally biased region" description="Acidic residues" evidence="1">
    <location>
        <begin position="46"/>
        <end position="55"/>
    </location>
</feature>
<dbReference type="CDD" id="cd14424">
    <property type="entry name" value="CUE_Cue1p_like"/>
    <property type="match status" value="1"/>
</dbReference>
<comment type="caution">
    <text evidence="4">The sequence shown here is derived from an EMBL/GenBank/DDBJ whole genome shotgun (WGS) entry which is preliminary data.</text>
</comment>
<dbReference type="EMBL" id="CAEFZW010000002">
    <property type="protein sequence ID" value="CAB4252952.1"/>
    <property type="molecule type" value="Genomic_DNA"/>
</dbReference>
<dbReference type="PROSITE" id="PS51140">
    <property type="entry name" value="CUE"/>
    <property type="match status" value="1"/>
</dbReference>
<dbReference type="GeneID" id="64856096"/>
<keyword evidence="2" id="KW-0732">Signal</keyword>
<dbReference type="Pfam" id="PF02845">
    <property type="entry name" value="CUE"/>
    <property type="match status" value="1"/>
</dbReference>
<proteinExistence type="predicted"/>
<dbReference type="AlphaFoldDB" id="A0A8H2VCV1"/>
<organism evidence="4 5">
    <name type="scientific">Maudiozyma barnettii</name>
    <dbReference type="NCBI Taxonomy" id="61262"/>
    <lineage>
        <taxon>Eukaryota</taxon>
        <taxon>Fungi</taxon>
        <taxon>Dikarya</taxon>
        <taxon>Ascomycota</taxon>
        <taxon>Saccharomycotina</taxon>
        <taxon>Saccharomycetes</taxon>
        <taxon>Saccharomycetales</taxon>
        <taxon>Saccharomycetaceae</taxon>
        <taxon>Maudiozyma</taxon>
    </lineage>
</organism>
<feature type="domain" description="CUE" evidence="3">
    <location>
        <begin position="79"/>
        <end position="121"/>
    </location>
</feature>
<dbReference type="Proteomes" id="UP000644660">
    <property type="component" value="Unassembled WGS sequence"/>
</dbReference>
<gene>
    <name evidence="4" type="ORF">KABA2_02S08250</name>
</gene>
<dbReference type="SMART" id="SM00546">
    <property type="entry name" value="CUE"/>
    <property type="match status" value="1"/>
</dbReference>
<feature type="compositionally biased region" description="Acidic residues" evidence="1">
    <location>
        <begin position="144"/>
        <end position="159"/>
    </location>
</feature>
<evidence type="ECO:0000313" key="4">
    <source>
        <dbReference type="EMBL" id="CAB4252952.1"/>
    </source>
</evidence>
<evidence type="ECO:0000313" key="5">
    <source>
        <dbReference type="Proteomes" id="UP000644660"/>
    </source>
</evidence>